<dbReference type="RefSeq" id="WP_060931003.1">
    <property type="nucleotide sequence ID" value="NZ_KQ959812.1"/>
</dbReference>
<dbReference type="STRING" id="467210.HMPREF1866_01187"/>
<organism evidence="1 2">
    <name type="scientific">Lachnoanaerobaculum saburreum</name>
    <dbReference type="NCBI Taxonomy" id="467210"/>
    <lineage>
        <taxon>Bacteria</taxon>
        <taxon>Bacillati</taxon>
        <taxon>Bacillota</taxon>
        <taxon>Clostridia</taxon>
        <taxon>Lachnospirales</taxon>
        <taxon>Lachnospiraceae</taxon>
        <taxon>Lachnoanaerobaculum</taxon>
    </lineage>
</organism>
<dbReference type="AlphaFoldDB" id="A0A133ZRT8"/>
<comment type="caution">
    <text evidence="1">The sequence shown here is derived from an EMBL/GenBank/DDBJ whole genome shotgun (WGS) entry which is preliminary data.</text>
</comment>
<dbReference type="EMBL" id="LSDA01000063">
    <property type="protein sequence ID" value="KXB58148.1"/>
    <property type="molecule type" value="Genomic_DNA"/>
</dbReference>
<keyword evidence="2" id="KW-1185">Reference proteome</keyword>
<sequence>MNLEGIPKKLHKHVDNLRDQGIYITDEEVKDVYMYCLRKMEVAKVEKPEQYIELLYPDELRHYIIRHGINASTILRKMEESVCA</sequence>
<proteinExistence type="predicted"/>
<dbReference type="Proteomes" id="UP000070394">
    <property type="component" value="Unassembled WGS sequence"/>
</dbReference>
<accession>A0A133ZRT8</accession>
<evidence type="ECO:0000313" key="2">
    <source>
        <dbReference type="Proteomes" id="UP000070394"/>
    </source>
</evidence>
<reference evidence="2" key="1">
    <citation type="submission" date="2016-01" db="EMBL/GenBank/DDBJ databases">
        <authorList>
            <person name="Mitreva M."/>
            <person name="Pepin K.H."/>
            <person name="Mihindukulasuriya K.A."/>
            <person name="Fulton R."/>
            <person name="Fronick C."/>
            <person name="O'Laughlin M."/>
            <person name="Miner T."/>
            <person name="Herter B."/>
            <person name="Rosa B.A."/>
            <person name="Cordes M."/>
            <person name="Tomlinson C."/>
            <person name="Wollam A."/>
            <person name="Palsikar V.B."/>
            <person name="Mardis E.R."/>
            <person name="Wilson R.K."/>
        </authorList>
    </citation>
    <scope>NUCLEOTIDE SEQUENCE [LARGE SCALE GENOMIC DNA]</scope>
    <source>
        <strain evidence="2">DNF00896</strain>
    </source>
</reference>
<gene>
    <name evidence="1" type="ORF">HMPREF1866_01187</name>
</gene>
<evidence type="ECO:0000313" key="1">
    <source>
        <dbReference type="EMBL" id="KXB58148.1"/>
    </source>
</evidence>
<dbReference type="PATRIC" id="fig|467210.3.peg.1176"/>
<protein>
    <submittedName>
        <fullName evidence="1">Uncharacterized protein</fullName>
    </submittedName>
</protein>
<name>A0A133ZRT8_9FIRM</name>